<dbReference type="Gene3D" id="1.20.1250.20">
    <property type="entry name" value="MFS general substrate transporter like domains"/>
    <property type="match status" value="2"/>
</dbReference>
<dbReference type="InParanoid" id="A0A1D2V963"/>
<evidence type="ECO:0000313" key="8">
    <source>
        <dbReference type="EMBL" id="ODV58201.1"/>
    </source>
</evidence>
<feature type="transmembrane region" description="Helical" evidence="6">
    <location>
        <begin position="192"/>
        <end position="217"/>
    </location>
</feature>
<accession>A0A1D2V963</accession>
<keyword evidence="4 6" id="KW-0472">Membrane</keyword>
<dbReference type="PROSITE" id="PS50850">
    <property type="entry name" value="MFS"/>
    <property type="match status" value="1"/>
</dbReference>
<feature type="region of interest" description="Disordered" evidence="5">
    <location>
        <begin position="498"/>
        <end position="521"/>
    </location>
</feature>
<evidence type="ECO:0000259" key="7">
    <source>
        <dbReference type="PROSITE" id="PS50850"/>
    </source>
</evidence>
<feature type="compositionally biased region" description="Polar residues" evidence="5">
    <location>
        <begin position="511"/>
        <end position="521"/>
    </location>
</feature>
<reference evidence="9" key="1">
    <citation type="submission" date="2016-05" db="EMBL/GenBank/DDBJ databases">
        <title>Comparative genomics of biotechnologically important yeasts.</title>
        <authorList>
            <consortium name="DOE Joint Genome Institute"/>
            <person name="Riley R."/>
            <person name="Haridas S."/>
            <person name="Wolfe K.H."/>
            <person name="Lopes M.R."/>
            <person name="Hittinger C.T."/>
            <person name="Goker M."/>
            <person name="Salamov A."/>
            <person name="Wisecaver J."/>
            <person name="Long T.M."/>
            <person name="Aerts A.L."/>
            <person name="Barry K."/>
            <person name="Choi C."/>
            <person name="Clum A."/>
            <person name="Coughlan A.Y."/>
            <person name="Deshpande S."/>
            <person name="Douglass A.P."/>
            <person name="Hanson S.J."/>
            <person name="Klenk H.-P."/>
            <person name="Labutti K."/>
            <person name="Lapidus A."/>
            <person name="Lindquist E."/>
            <person name="Lipzen A."/>
            <person name="Meier-Kolthoff J.P."/>
            <person name="Ohm R.A."/>
            <person name="Otillar R.P."/>
            <person name="Pangilinan J."/>
            <person name="Peng Y."/>
            <person name="Rokas A."/>
            <person name="Rosa C.A."/>
            <person name="Scheuner C."/>
            <person name="Sibirny A.A."/>
            <person name="Slot J.C."/>
            <person name="Stielow J.B."/>
            <person name="Sun H."/>
            <person name="Kurtzman C.P."/>
            <person name="Blackwell M."/>
            <person name="Grigoriev I.V."/>
            <person name="Jeffries T.W."/>
        </authorList>
    </citation>
    <scope>NUCLEOTIDE SEQUENCE [LARGE SCALE GENOMIC DNA]</scope>
    <source>
        <strain evidence="9">DSM 1968</strain>
    </source>
</reference>
<protein>
    <submittedName>
        <fullName evidence="8">MFS general substrate transporter</fullName>
    </submittedName>
</protein>
<organism evidence="8 9">
    <name type="scientific">Ascoidea rubescens DSM 1968</name>
    <dbReference type="NCBI Taxonomy" id="1344418"/>
    <lineage>
        <taxon>Eukaryota</taxon>
        <taxon>Fungi</taxon>
        <taxon>Dikarya</taxon>
        <taxon>Ascomycota</taxon>
        <taxon>Saccharomycotina</taxon>
        <taxon>Saccharomycetes</taxon>
        <taxon>Ascoideaceae</taxon>
        <taxon>Ascoidea</taxon>
    </lineage>
</organism>
<dbReference type="GO" id="GO:0035879">
    <property type="term" value="P:plasma membrane lactate transport"/>
    <property type="evidence" value="ECO:0007669"/>
    <property type="project" value="EnsemblFungi"/>
</dbReference>
<evidence type="ECO:0000313" key="9">
    <source>
        <dbReference type="Proteomes" id="UP000095038"/>
    </source>
</evidence>
<feature type="transmembrane region" description="Helical" evidence="6">
    <location>
        <begin position="70"/>
        <end position="88"/>
    </location>
</feature>
<evidence type="ECO:0000256" key="1">
    <source>
        <dbReference type="ARBA" id="ARBA00004141"/>
    </source>
</evidence>
<dbReference type="InterPro" id="IPR005828">
    <property type="entry name" value="MFS_sugar_transport-like"/>
</dbReference>
<dbReference type="RefSeq" id="XP_020044508.1">
    <property type="nucleotide sequence ID" value="XM_020188598.1"/>
</dbReference>
<dbReference type="PANTHER" id="PTHR23508">
    <property type="entry name" value="CARBOXYLIC ACID TRANSPORTER PROTEIN HOMOLOG"/>
    <property type="match status" value="1"/>
</dbReference>
<feature type="transmembrane region" description="Helical" evidence="6">
    <location>
        <begin position="459"/>
        <end position="478"/>
    </location>
</feature>
<dbReference type="Pfam" id="PF00083">
    <property type="entry name" value="Sugar_tr"/>
    <property type="match status" value="1"/>
</dbReference>
<gene>
    <name evidence="8" type="ORF">ASCRUDRAFT_10458</name>
</gene>
<keyword evidence="2 6" id="KW-0812">Transmembrane</keyword>
<evidence type="ECO:0000256" key="6">
    <source>
        <dbReference type="SAM" id="Phobius"/>
    </source>
</evidence>
<dbReference type="STRING" id="1344418.A0A1D2V963"/>
<evidence type="ECO:0000256" key="5">
    <source>
        <dbReference type="SAM" id="MobiDB-lite"/>
    </source>
</evidence>
<feature type="domain" description="Major facilitator superfamily (MFS) profile" evidence="7">
    <location>
        <begin position="70"/>
        <end position="482"/>
    </location>
</feature>
<name>A0A1D2V963_9ASCO</name>
<dbReference type="PANTHER" id="PTHR23508:SF10">
    <property type="entry name" value="CARBOXYLIC ACID TRANSPORTER PROTEIN HOMOLOG"/>
    <property type="match status" value="1"/>
</dbReference>
<feature type="transmembrane region" description="Helical" evidence="6">
    <location>
        <begin position="161"/>
        <end position="180"/>
    </location>
</feature>
<dbReference type="GeneID" id="30962234"/>
<evidence type="ECO:0000256" key="3">
    <source>
        <dbReference type="ARBA" id="ARBA00022989"/>
    </source>
</evidence>
<dbReference type="GO" id="GO:0006849">
    <property type="term" value="P:plasma membrane pyruvate transport"/>
    <property type="evidence" value="ECO:0007669"/>
    <property type="project" value="EnsemblFungi"/>
</dbReference>
<feature type="transmembrane region" description="Helical" evidence="6">
    <location>
        <begin position="108"/>
        <end position="128"/>
    </location>
</feature>
<evidence type="ECO:0000256" key="2">
    <source>
        <dbReference type="ARBA" id="ARBA00022692"/>
    </source>
</evidence>
<feature type="transmembrane region" description="Helical" evidence="6">
    <location>
        <begin position="330"/>
        <end position="351"/>
    </location>
</feature>
<sequence length="521" mass="58136">MANKKEKATSFDLEYNNSDLYDQQRYQNNSKTVDDEKPDLSKEGIINYSSLSALNLVPGLRKMTPLNWSFYLLGALAWTVDAMDFFVVSVSTTEIAAFLNKSVTDITWGITLVLMLCSVGAIIFGLASDYYGRKWPFIVCCFCFVVLELGCGFVQTLEQFLAVRALFGIAMGGMYGNAAATALEDQPVEARSILSGCFLPCYNFGYLLAVVFSRAFLGTYKTNEDWRSLLWFTAGPPLLLIAWRLMLPESKFFLDQKEAKRLHNATLTEDDKKHQITAWTQAKDACRTHWLMFIYLIFLLAGFNFSSHGSQDLYSTMLVKQRNFDADDKTMILCVINIGAMVGGLVFGQLTDLLGRRLSIVVCCIGAGALIYPAFLLHSITELTVGGFWLQFFIMGNWGIVPVHLFELCPSNYRTFASGLVYQLGNLASSASSTIESQLGSRFPITNSDGTPGYDYGKVMGIFTGAVMAYIMVCVIVGPERFHKDLQHSILATQANRGEATEEIEFEKPSENYQESQPIQR</sequence>
<dbReference type="GO" id="GO:0005886">
    <property type="term" value="C:plasma membrane"/>
    <property type="evidence" value="ECO:0007669"/>
    <property type="project" value="EnsemblFungi"/>
</dbReference>
<dbReference type="GO" id="GO:0097080">
    <property type="term" value="P:plasma membrane selenite transport"/>
    <property type="evidence" value="ECO:0007669"/>
    <property type="project" value="EnsemblFungi"/>
</dbReference>
<dbReference type="EMBL" id="KV454494">
    <property type="protein sequence ID" value="ODV58201.1"/>
    <property type="molecule type" value="Genomic_DNA"/>
</dbReference>
<feature type="transmembrane region" description="Helical" evidence="6">
    <location>
        <begin position="135"/>
        <end position="155"/>
    </location>
</feature>
<dbReference type="FunCoup" id="A0A1D2V963">
    <property type="interactions" value="41"/>
</dbReference>
<dbReference type="InterPro" id="IPR036259">
    <property type="entry name" value="MFS_trans_sf"/>
</dbReference>
<dbReference type="OrthoDB" id="5296287at2759"/>
<comment type="subcellular location">
    <subcellularLocation>
        <location evidence="1">Membrane</location>
        <topology evidence="1">Multi-pass membrane protein</topology>
    </subcellularLocation>
</comment>
<keyword evidence="3 6" id="KW-1133">Transmembrane helix</keyword>
<keyword evidence="9" id="KW-1185">Reference proteome</keyword>
<dbReference type="Proteomes" id="UP000095038">
    <property type="component" value="Unassembled WGS sequence"/>
</dbReference>
<feature type="transmembrane region" description="Helical" evidence="6">
    <location>
        <begin position="229"/>
        <end position="247"/>
    </location>
</feature>
<feature type="transmembrane region" description="Helical" evidence="6">
    <location>
        <begin position="358"/>
        <end position="376"/>
    </location>
</feature>
<dbReference type="AlphaFoldDB" id="A0A1D2V963"/>
<dbReference type="SUPFAM" id="SSF103473">
    <property type="entry name" value="MFS general substrate transporter"/>
    <property type="match status" value="1"/>
</dbReference>
<evidence type="ECO:0000256" key="4">
    <source>
        <dbReference type="ARBA" id="ARBA00023136"/>
    </source>
</evidence>
<proteinExistence type="predicted"/>
<dbReference type="GO" id="GO:0015355">
    <property type="term" value="F:secondary active monocarboxylate transmembrane transporter activity"/>
    <property type="evidence" value="ECO:0007669"/>
    <property type="project" value="TreeGrafter"/>
</dbReference>
<dbReference type="InterPro" id="IPR020846">
    <property type="entry name" value="MFS_dom"/>
</dbReference>
<dbReference type="CDD" id="cd17316">
    <property type="entry name" value="MFS_SV2_like"/>
    <property type="match status" value="1"/>
</dbReference>
<dbReference type="GO" id="GO:0097079">
    <property type="term" value="F:selenite:proton symporter activity"/>
    <property type="evidence" value="ECO:0007669"/>
    <property type="project" value="EnsemblFungi"/>
</dbReference>
<feature type="transmembrane region" description="Helical" evidence="6">
    <location>
        <begin position="290"/>
        <end position="310"/>
    </location>
</feature>